<evidence type="ECO:0000313" key="11">
    <source>
        <dbReference type="EMBL" id="ETE70471.1"/>
    </source>
</evidence>
<dbReference type="InterPro" id="IPR055316">
    <property type="entry name" value="RSP9"/>
</dbReference>
<dbReference type="PANTHER" id="PTHR22069:SF0">
    <property type="entry name" value="RADIAL SPOKE HEAD PROTEIN 9 HOMOLOG"/>
    <property type="match status" value="1"/>
</dbReference>
<dbReference type="GO" id="GO:0060294">
    <property type="term" value="P:cilium movement involved in cell motility"/>
    <property type="evidence" value="ECO:0007669"/>
    <property type="project" value="InterPro"/>
</dbReference>
<dbReference type="InterPro" id="IPR006802">
    <property type="entry name" value="Radial_spoke"/>
</dbReference>
<comment type="similarity">
    <text evidence="9">Belongs to the flagellar radial spoke RSP9 family.</text>
</comment>
<evidence type="ECO:0000256" key="4">
    <source>
        <dbReference type="ARBA" id="ARBA00022846"/>
    </source>
</evidence>
<evidence type="ECO:0000256" key="6">
    <source>
        <dbReference type="ARBA" id="ARBA00023212"/>
    </source>
</evidence>
<keyword evidence="12" id="KW-1185">Reference proteome</keyword>
<keyword evidence="5" id="KW-0969">Cilium</keyword>
<gene>
    <name evidence="11" type="primary">RSPH9</name>
    <name evidence="11" type="ORF">L345_03719</name>
</gene>
<evidence type="ECO:0000313" key="12">
    <source>
        <dbReference type="Proteomes" id="UP000018936"/>
    </source>
</evidence>
<dbReference type="Pfam" id="PF04712">
    <property type="entry name" value="Radial_spoke"/>
    <property type="match status" value="1"/>
</dbReference>
<accession>V8P947</accession>
<organism evidence="11 12">
    <name type="scientific">Ophiophagus hannah</name>
    <name type="common">King cobra</name>
    <name type="synonym">Naja hannah</name>
    <dbReference type="NCBI Taxonomy" id="8665"/>
    <lineage>
        <taxon>Eukaryota</taxon>
        <taxon>Metazoa</taxon>
        <taxon>Chordata</taxon>
        <taxon>Craniata</taxon>
        <taxon>Vertebrata</taxon>
        <taxon>Euteleostomi</taxon>
        <taxon>Lepidosauria</taxon>
        <taxon>Squamata</taxon>
        <taxon>Bifurcata</taxon>
        <taxon>Unidentata</taxon>
        <taxon>Episquamata</taxon>
        <taxon>Toxicofera</taxon>
        <taxon>Serpentes</taxon>
        <taxon>Colubroidea</taxon>
        <taxon>Elapidae</taxon>
        <taxon>Elapinae</taxon>
        <taxon>Ophiophagus</taxon>
    </lineage>
</organism>
<evidence type="ECO:0000256" key="8">
    <source>
        <dbReference type="ARBA" id="ARBA00037822"/>
    </source>
</evidence>
<dbReference type="GO" id="GO:0001534">
    <property type="term" value="C:radial spoke"/>
    <property type="evidence" value="ECO:0007669"/>
    <property type="project" value="InterPro"/>
</dbReference>
<evidence type="ECO:0000256" key="3">
    <source>
        <dbReference type="ARBA" id="ARBA00022794"/>
    </source>
</evidence>
<proteinExistence type="inferred from homology"/>
<keyword evidence="2" id="KW-0963">Cytoplasm</keyword>
<evidence type="ECO:0000256" key="1">
    <source>
        <dbReference type="ARBA" id="ARBA00004611"/>
    </source>
</evidence>
<dbReference type="OrthoDB" id="10258956at2759"/>
<evidence type="ECO:0000256" key="7">
    <source>
        <dbReference type="ARBA" id="ARBA00023273"/>
    </source>
</evidence>
<dbReference type="AlphaFoldDB" id="V8P947"/>
<keyword evidence="3" id="KW-0970">Cilium biogenesis/degradation</keyword>
<dbReference type="Proteomes" id="UP000018936">
    <property type="component" value="Unassembled WGS sequence"/>
</dbReference>
<dbReference type="EMBL" id="AZIM01000547">
    <property type="protein sequence ID" value="ETE70471.1"/>
    <property type="molecule type" value="Genomic_DNA"/>
</dbReference>
<dbReference type="GO" id="GO:0060091">
    <property type="term" value="C:kinocilium"/>
    <property type="evidence" value="ECO:0007669"/>
    <property type="project" value="UniProtKB-SubCell"/>
</dbReference>
<comment type="subcellular location">
    <subcellularLocation>
        <location evidence="8">Cell projection</location>
        <location evidence="8">Kinocilium</location>
    </subcellularLocation>
    <subcellularLocation>
        <location evidence="1">Cytoplasm</location>
        <location evidence="1">Cytoskeleton</location>
        <location evidence="1">Flagellum axoneme</location>
    </subcellularLocation>
</comment>
<feature type="non-terminal residue" evidence="11">
    <location>
        <position position="1"/>
    </location>
</feature>
<evidence type="ECO:0000256" key="2">
    <source>
        <dbReference type="ARBA" id="ARBA00022490"/>
    </source>
</evidence>
<keyword evidence="6" id="KW-0206">Cytoskeleton</keyword>
<reference evidence="11 12" key="1">
    <citation type="journal article" date="2013" name="Proc. Natl. Acad. Sci. U.S.A.">
        <title>The king cobra genome reveals dynamic gene evolution and adaptation in the snake venom system.</title>
        <authorList>
            <person name="Vonk F.J."/>
            <person name="Casewell N.R."/>
            <person name="Henkel C.V."/>
            <person name="Heimberg A.M."/>
            <person name="Jansen H.J."/>
            <person name="McCleary R.J."/>
            <person name="Kerkkamp H.M."/>
            <person name="Vos R.A."/>
            <person name="Guerreiro I."/>
            <person name="Calvete J.J."/>
            <person name="Wuster W."/>
            <person name="Woods A.E."/>
            <person name="Logan J.M."/>
            <person name="Harrison R.A."/>
            <person name="Castoe T.A."/>
            <person name="de Koning A.P."/>
            <person name="Pollock D.D."/>
            <person name="Yandell M."/>
            <person name="Calderon D."/>
            <person name="Renjifo C."/>
            <person name="Currier R.B."/>
            <person name="Salgado D."/>
            <person name="Pla D."/>
            <person name="Sanz L."/>
            <person name="Hyder A.S."/>
            <person name="Ribeiro J.M."/>
            <person name="Arntzen J.W."/>
            <person name="van den Thillart G.E."/>
            <person name="Boetzer M."/>
            <person name="Pirovano W."/>
            <person name="Dirks R.P."/>
            <person name="Spaink H.P."/>
            <person name="Duboule D."/>
            <person name="McGlinn E."/>
            <person name="Kini R.M."/>
            <person name="Richardson M.K."/>
        </authorList>
    </citation>
    <scope>NUCLEOTIDE SEQUENCE</scope>
    <source>
        <tissue evidence="11">Blood</tissue>
    </source>
</reference>
<protein>
    <recommendedName>
        <fullName evidence="10">Radial spoke head protein 9 homolog</fullName>
    </recommendedName>
</protein>
<keyword evidence="4" id="KW-0282">Flagellum</keyword>
<comment type="caution">
    <text evidence="11">The sequence shown here is derived from an EMBL/GenBank/DDBJ whole genome shotgun (WGS) entry which is preliminary data.</text>
</comment>
<sequence length="125" mass="14554">MEWNRVRGKDLKNCEDDILIQGLFRKQLLYSPAVICEWPLMALPKRLSQGEYVVEIKGDGGKTQIIIVGSWSIQVERGSRIVMLRSLLWPGLTFYHVPNTKQHGYIYFGNGEKNIDLPFMFLIYY</sequence>
<keyword evidence="7" id="KW-0966">Cell projection</keyword>
<name>V8P947_OPHHA</name>
<dbReference type="GO" id="GO:0035082">
    <property type="term" value="P:axoneme assembly"/>
    <property type="evidence" value="ECO:0007669"/>
    <property type="project" value="InterPro"/>
</dbReference>
<dbReference type="GO" id="GO:0044458">
    <property type="term" value="P:motile cilium assembly"/>
    <property type="evidence" value="ECO:0007669"/>
    <property type="project" value="TreeGrafter"/>
</dbReference>
<evidence type="ECO:0000256" key="9">
    <source>
        <dbReference type="ARBA" id="ARBA00038319"/>
    </source>
</evidence>
<evidence type="ECO:0000256" key="5">
    <source>
        <dbReference type="ARBA" id="ARBA00023069"/>
    </source>
</evidence>
<dbReference type="PANTHER" id="PTHR22069">
    <property type="entry name" value="MITOCHONDRIAL RIBOSOMAL PROTEIN S18"/>
    <property type="match status" value="1"/>
</dbReference>
<evidence type="ECO:0000256" key="10">
    <source>
        <dbReference type="ARBA" id="ARBA00041080"/>
    </source>
</evidence>